<sequence>MDPYGTQEYFLCFATLVFTGLHVAGWNMSFPTYTEQILWRVASLILFGVTAAFWILETMASWVRLGRWKMLYLYFFDRAAIPRFRQATFDRLDEEEQEKPRDISTLPLPWEFWSIAPIAILYGIARVYQLVEGFMELREIDASAFVHVEWTQYLPHV</sequence>
<dbReference type="AlphaFoldDB" id="A0A9P7ZU27"/>
<evidence type="ECO:0000313" key="2">
    <source>
        <dbReference type="EMBL" id="KAG9257841.1"/>
    </source>
</evidence>
<dbReference type="PANTHER" id="PTHR35043">
    <property type="entry name" value="TRANSCRIPTION FACTOR DOMAIN-CONTAINING PROTEIN"/>
    <property type="match status" value="1"/>
</dbReference>
<dbReference type="RefSeq" id="XP_046121765.1">
    <property type="nucleotide sequence ID" value="XM_046258906.1"/>
</dbReference>
<evidence type="ECO:0000256" key="1">
    <source>
        <dbReference type="SAM" id="Phobius"/>
    </source>
</evidence>
<dbReference type="EMBL" id="MU251244">
    <property type="protein sequence ID" value="KAG9257841.1"/>
    <property type="molecule type" value="Genomic_DNA"/>
</dbReference>
<dbReference type="Proteomes" id="UP000887229">
    <property type="component" value="Unassembled WGS sequence"/>
</dbReference>
<dbReference type="PANTHER" id="PTHR35043:SF8">
    <property type="entry name" value="DUF4220 DOMAIN-CONTAINING PROTEIN"/>
    <property type="match status" value="1"/>
</dbReference>
<organism evidence="2 3">
    <name type="scientific">Emericellopsis atlantica</name>
    <dbReference type="NCBI Taxonomy" id="2614577"/>
    <lineage>
        <taxon>Eukaryota</taxon>
        <taxon>Fungi</taxon>
        <taxon>Dikarya</taxon>
        <taxon>Ascomycota</taxon>
        <taxon>Pezizomycotina</taxon>
        <taxon>Sordariomycetes</taxon>
        <taxon>Hypocreomycetidae</taxon>
        <taxon>Hypocreales</taxon>
        <taxon>Bionectriaceae</taxon>
        <taxon>Emericellopsis</taxon>
    </lineage>
</organism>
<dbReference type="GeneID" id="70289809"/>
<feature type="transmembrane region" description="Helical" evidence="1">
    <location>
        <begin position="37"/>
        <end position="56"/>
    </location>
</feature>
<dbReference type="OrthoDB" id="5146053at2759"/>
<keyword evidence="1" id="KW-0472">Membrane</keyword>
<accession>A0A9P7ZU27</accession>
<keyword evidence="1" id="KW-0812">Transmembrane</keyword>
<evidence type="ECO:0000313" key="3">
    <source>
        <dbReference type="Proteomes" id="UP000887229"/>
    </source>
</evidence>
<comment type="caution">
    <text evidence="2">The sequence shown here is derived from an EMBL/GenBank/DDBJ whole genome shotgun (WGS) entry which is preliminary data.</text>
</comment>
<gene>
    <name evidence="2" type="ORF">F5Z01DRAFT_306139</name>
</gene>
<keyword evidence="3" id="KW-1185">Reference proteome</keyword>
<reference evidence="2" key="1">
    <citation type="journal article" date="2021" name="IMA Fungus">
        <title>Genomic characterization of three marine fungi, including Emericellopsis atlantica sp. nov. with signatures of a generalist lifestyle and marine biomass degradation.</title>
        <authorList>
            <person name="Hagestad O.C."/>
            <person name="Hou L."/>
            <person name="Andersen J.H."/>
            <person name="Hansen E.H."/>
            <person name="Altermark B."/>
            <person name="Li C."/>
            <person name="Kuhnert E."/>
            <person name="Cox R.J."/>
            <person name="Crous P.W."/>
            <person name="Spatafora J.W."/>
            <person name="Lail K."/>
            <person name="Amirebrahimi M."/>
            <person name="Lipzen A."/>
            <person name="Pangilinan J."/>
            <person name="Andreopoulos W."/>
            <person name="Hayes R.D."/>
            <person name="Ng V."/>
            <person name="Grigoriev I.V."/>
            <person name="Jackson S.A."/>
            <person name="Sutton T.D.S."/>
            <person name="Dobson A.D.W."/>
            <person name="Rama T."/>
        </authorList>
    </citation>
    <scope>NUCLEOTIDE SEQUENCE</scope>
    <source>
        <strain evidence="2">TS7</strain>
    </source>
</reference>
<name>A0A9P7ZU27_9HYPO</name>
<protein>
    <submittedName>
        <fullName evidence="2">Uncharacterized protein</fullName>
    </submittedName>
</protein>
<proteinExistence type="predicted"/>
<keyword evidence="1" id="KW-1133">Transmembrane helix</keyword>
<feature type="transmembrane region" description="Helical" evidence="1">
    <location>
        <begin position="6"/>
        <end position="25"/>
    </location>
</feature>